<keyword evidence="3" id="KW-1185">Reference proteome</keyword>
<feature type="signal peptide" evidence="1">
    <location>
        <begin position="1"/>
        <end position="25"/>
    </location>
</feature>
<evidence type="ECO:0008006" key="4">
    <source>
        <dbReference type="Google" id="ProtNLM"/>
    </source>
</evidence>
<dbReference type="AlphaFoldDB" id="A0A6A4IAF6"/>
<dbReference type="Gene3D" id="2.60.120.260">
    <property type="entry name" value="Galactose-binding domain-like"/>
    <property type="match status" value="1"/>
</dbReference>
<gene>
    <name evidence="2" type="ORF">BT96DRAFT_915966</name>
</gene>
<name>A0A6A4IAF6_9AGAR</name>
<sequence length="213" mass="22216">MKLAITNAISSLFAIFLIAVTPAAGSPQPDSSIITGRAFTATTPTFVGGSWIWSDNLFPNGSAPASSSAFRVAIQPAISLPLVNISIAIAADNAYNLYFNGTFVGNGLDAFETPDEWTILNVAGDVGPFIFAVLATNYDTPGPGPAGIIANFQFSNNALGDTYSWWTGDAGWVAVPAYPDFDDSAWPVAVNEGAYGVGPWGILPALTQRTTCA</sequence>
<reference evidence="2" key="1">
    <citation type="journal article" date="2019" name="Environ. Microbiol.">
        <title>Fungal ecological strategies reflected in gene transcription - a case study of two litter decomposers.</title>
        <authorList>
            <person name="Barbi F."/>
            <person name="Kohler A."/>
            <person name="Barry K."/>
            <person name="Baskaran P."/>
            <person name="Daum C."/>
            <person name="Fauchery L."/>
            <person name="Ihrmark K."/>
            <person name="Kuo A."/>
            <person name="LaButti K."/>
            <person name="Lipzen A."/>
            <person name="Morin E."/>
            <person name="Grigoriev I.V."/>
            <person name="Henrissat B."/>
            <person name="Lindahl B."/>
            <person name="Martin F."/>
        </authorList>
    </citation>
    <scope>NUCLEOTIDE SEQUENCE</scope>
    <source>
        <strain evidence="2">JB14</strain>
    </source>
</reference>
<protein>
    <recommendedName>
        <fullName evidence="4">Bacterial alpha-L-rhamnosidase N-terminal domain-containing protein</fullName>
    </recommendedName>
</protein>
<proteinExistence type="predicted"/>
<evidence type="ECO:0000313" key="2">
    <source>
        <dbReference type="EMBL" id="KAE9405764.1"/>
    </source>
</evidence>
<dbReference type="EMBL" id="ML769407">
    <property type="protein sequence ID" value="KAE9405764.1"/>
    <property type="molecule type" value="Genomic_DNA"/>
</dbReference>
<feature type="chain" id="PRO_5025642805" description="Bacterial alpha-L-rhamnosidase N-terminal domain-containing protein" evidence="1">
    <location>
        <begin position="26"/>
        <end position="213"/>
    </location>
</feature>
<dbReference type="Proteomes" id="UP000799118">
    <property type="component" value="Unassembled WGS sequence"/>
</dbReference>
<accession>A0A6A4IAF6</accession>
<dbReference type="OrthoDB" id="10036721at2759"/>
<keyword evidence="1" id="KW-0732">Signal</keyword>
<evidence type="ECO:0000313" key="3">
    <source>
        <dbReference type="Proteomes" id="UP000799118"/>
    </source>
</evidence>
<organism evidence="2 3">
    <name type="scientific">Gymnopus androsaceus JB14</name>
    <dbReference type="NCBI Taxonomy" id="1447944"/>
    <lineage>
        <taxon>Eukaryota</taxon>
        <taxon>Fungi</taxon>
        <taxon>Dikarya</taxon>
        <taxon>Basidiomycota</taxon>
        <taxon>Agaricomycotina</taxon>
        <taxon>Agaricomycetes</taxon>
        <taxon>Agaricomycetidae</taxon>
        <taxon>Agaricales</taxon>
        <taxon>Marasmiineae</taxon>
        <taxon>Omphalotaceae</taxon>
        <taxon>Gymnopus</taxon>
    </lineage>
</organism>
<evidence type="ECO:0000256" key="1">
    <source>
        <dbReference type="SAM" id="SignalP"/>
    </source>
</evidence>